<evidence type="ECO:0000256" key="3">
    <source>
        <dbReference type="ARBA" id="ARBA00022448"/>
    </source>
</evidence>
<feature type="transmembrane region" description="Helical" evidence="7">
    <location>
        <begin position="181"/>
        <end position="203"/>
    </location>
</feature>
<dbReference type="Gene3D" id="1.20.1250.20">
    <property type="entry name" value="MFS general substrate transporter like domains"/>
    <property type="match status" value="1"/>
</dbReference>
<dbReference type="InterPro" id="IPR036259">
    <property type="entry name" value="MFS_trans_sf"/>
</dbReference>
<dbReference type="KEGG" id="tos:Theos_0176"/>
<keyword evidence="3" id="KW-0813">Transport</keyword>
<accession>K7QVH9</accession>
<evidence type="ECO:0000256" key="2">
    <source>
        <dbReference type="ARBA" id="ARBA00008335"/>
    </source>
</evidence>
<feature type="transmembrane region" description="Helical" evidence="7">
    <location>
        <begin position="324"/>
        <end position="342"/>
    </location>
</feature>
<dbReference type="AlphaFoldDB" id="K7QVH9"/>
<evidence type="ECO:0000256" key="7">
    <source>
        <dbReference type="SAM" id="Phobius"/>
    </source>
</evidence>
<feature type="transmembrane region" description="Helical" evidence="7">
    <location>
        <begin position="270"/>
        <end position="289"/>
    </location>
</feature>
<evidence type="ECO:0000256" key="6">
    <source>
        <dbReference type="ARBA" id="ARBA00023136"/>
    </source>
</evidence>
<dbReference type="GO" id="GO:0022857">
    <property type="term" value="F:transmembrane transporter activity"/>
    <property type="evidence" value="ECO:0007669"/>
    <property type="project" value="InterPro"/>
</dbReference>
<dbReference type="Proteomes" id="UP000000211">
    <property type="component" value="Chromosome"/>
</dbReference>
<comment type="subcellular location">
    <subcellularLocation>
        <location evidence="1">Endomembrane system</location>
        <topology evidence="1">Multi-pass membrane protein</topology>
    </subcellularLocation>
</comment>
<evidence type="ECO:0000313" key="9">
    <source>
        <dbReference type="Proteomes" id="UP000000211"/>
    </source>
</evidence>
<dbReference type="InterPro" id="IPR051788">
    <property type="entry name" value="MFS_Transporter"/>
</dbReference>
<feature type="transmembrane region" description="Helical" evidence="7">
    <location>
        <begin position="41"/>
        <end position="59"/>
    </location>
</feature>
<keyword evidence="4 7" id="KW-0812">Transmembrane</keyword>
<dbReference type="STRING" id="751945.Theos_0176"/>
<feature type="transmembrane region" description="Helical" evidence="7">
    <location>
        <begin position="71"/>
        <end position="98"/>
    </location>
</feature>
<dbReference type="RefSeq" id="WP_016328458.1">
    <property type="nucleotide sequence ID" value="NC_019386.1"/>
</dbReference>
<dbReference type="PANTHER" id="PTHR23514">
    <property type="entry name" value="BYPASS OF STOP CODON PROTEIN 6"/>
    <property type="match status" value="1"/>
</dbReference>
<evidence type="ECO:0000256" key="5">
    <source>
        <dbReference type="ARBA" id="ARBA00022989"/>
    </source>
</evidence>
<evidence type="ECO:0000256" key="1">
    <source>
        <dbReference type="ARBA" id="ARBA00004127"/>
    </source>
</evidence>
<keyword evidence="6 7" id="KW-0472">Membrane</keyword>
<reference evidence="8 9" key="1">
    <citation type="journal article" date="2013" name="Genome Announc.">
        <title>Whole Genome Sequencing of Thermus oshimai JL-2 and Thermus thermophilus JL-18, Incomplete Denitrifiers from the United States Great Basin.</title>
        <authorList>
            <person name="Murugapiran S.K."/>
            <person name="Huntemann M."/>
            <person name="Wei C.L."/>
            <person name="Han J."/>
            <person name="Detter J.C."/>
            <person name="Han C.S."/>
            <person name="Erkkila T.H."/>
            <person name="Teshima H."/>
            <person name="Chen A."/>
            <person name="Kyrpides N."/>
            <person name="Mavrommatis K."/>
            <person name="Markowitz V."/>
            <person name="Szeto E."/>
            <person name="Ivanova N."/>
            <person name="Pagani I."/>
            <person name="Lam J."/>
            <person name="McDonald A.I."/>
            <person name="Dodsworth J.A."/>
            <person name="Pati A."/>
            <person name="Goodwin L."/>
            <person name="Peters L."/>
            <person name="Pitluck S."/>
            <person name="Woyke T."/>
            <person name="Hedlund B.P."/>
        </authorList>
    </citation>
    <scope>NUCLEOTIDE SEQUENCE</scope>
    <source>
        <strain evidence="8 9">JL-2</strain>
    </source>
</reference>
<name>K7QVH9_THEOS</name>
<dbReference type="PANTHER" id="PTHR23514:SF3">
    <property type="entry name" value="BYPASS OF STOP CODON PROTEIN 6"/>
    <property type="match status" value="1"/>
</dbReference>
<sequence>MGGVRFFAGAFLALFLVGVIVALPGAALPHWRAAYGVGEEVSGFFLALLAGLLLGVRLARGERRHPLLPGALLLVALAFFGLALAPSFPVVVGLAFFLGLGEGVMNVHGNSLVGELDPKRRVELLNRVNVGFGLGAVATPLLLTYLPYPLALALAGFLALGAGLLLWGAPQVAGRRAEGGGRVLPFLLLVGLYTGLEGALAAWNRVWLEHLGRPTALGGVLLGLYWLGLSLGRLLLARRVAEAPLQALRRLLLLVALLLGLNLLPPGAYLFPLVGFFLGPFFSTLFAVVQARFGHQALGGLFYAGALGSTLVPALFAFLPPFGIPLGFLALVLTLLSLIPLAEEQRA</sequence>
<feature type="transmembrane region" description="Helical" evidence="7">
    <location>
        <begin position="247"/>
        <end position="264"/>
    </location>
</feature>
<comment type="similarity">
    <text evidence="2">Belongs to the major facilitator superfamily.</text>
</comment>
<feature type="transmembrane region" description="Helical" evidence="7">
    <location>
        <begin position="215"/>
        <end position="235"/>
    </location>
</feature>
<feature type="transmembrane region" description="Helical" evidence="7">
    <location>
        <begin position="150"/>
        <end position="169"/>
    </location>
</feature>
<dbReference type="OrthoDB" id="31656at2"/>
<gene>
    <name evidence="8" type="ORF">Theos_0176</name>
</gene>
<keyword evidence="9" id="KW-1185">Reference proteome</keyword>
<dbReference type="GO" id="GO:0016020">
    <property type="term" value="C:membrane"/>
    <property type="evidence" value="ECO:0007669"/>
    <property type="project" value="TreeGrafter"/>
</dbReference>
<dbReference type="Pfam" id="PF07690">
    <property type="entry name" value="MFS_1"/>
    <property type="match status" value="1"/>
</dbReference>
<evidence type="ECO:0000256" key="4">
    <source>
        <dbReference type="ARBA" id="ARBA00022692"/>
    </source>
</evidence>
<evidence type="ECO:0000313" key="8">
    <source>
        <dbReference type="EMBL" id="AFV75258.1"/>
    </source>
</evidence>
<keyword evidence="5 7" id="KW-1133">Transmembrane helix</keyword>
<feature type="transmembrane region" description="Helical" evidence="7">
    <location>
        <begin position="301"/>
        <end position="318"/>
    </location>
</feature>
<dbReference type="InterPro" id="IPR011701">
    <property type="entry name" value="MFS"/>
</dbReference>
<dbReference type="SUPFAM" id="SSF103473">
    <property type="entry name" value="MFS general substrate transporter"/>
    <property type="match status" value="1"/>
</dbReference>
<proteinExistence type="inferred from homology"/>
<dbReference type="EMBL" id="CP003249">
    <property type="protein sequence ID" value="AFV75258.1"/>
    <property type="molecule type" value="Genomic_DNA"/>
</dbReference>
<dbReference type="eggNOG" id="COG0738">
    <property type="taxonomic scope" value="Bacteria"/>
</dbReference>
<protein>
    <submittedName>
        <fullName evidence="8">Fucose permease</fullName>
    </submittedName>
</protein>
<dbReference type="HOGENOM" id="CLU_782579_0_0_0"/>
<dbReference type="PATRIC" id="fig|751945.3.peg.170"/>
<organism evidence="8 9">
    <name type="scientific">Thermus oshimai JL-2</name>
    <dbReference type="NCBI Taxonomy" id="751945"/>
    <lineage>
        <taxon>Bacteria</taxon>
        <taxon>Thermotogati</taxon>
        <taxon>Deinococcota</taxon>
        <taxon>Deinococci</taxon>
        <taxon>Thermales</taxon>
        <taxon>Thermaceae</taxon>
        <taxon>Thermus</taxon>
    </lineage>
</organism>
<dbReference type="GO" id="GO:0012505">
    <property type="term" value="C:endomembrane system"/>
    <property type="evidence" value="ECO:0007669"/>
    <property type="project" value="UniProtKB-SubCell"/>
</dbReference>